<dbReference type="InterPro" id="IPR036812">
    <property type="entry name" value="NAD(P)_OxRdtase_dom_sf"/>
</dbReference>
<gene>
    <name evidence="3" type="ORF">GCM10009863_64620</name>
</gene>
<dbReference type="EMBL" id="BAAARJ010000033">
    <property type="protein sequence ID" value="GAA2638818.1"/>
    <property type="molecule type" value="Genomic_DNA"/>
</dbReference>
<keyword evidence="4" id="KW-1185">Reference proteome</keyword>
<name>A0ABP6D901_9ACTN</name>
<dbReference type="PANTHER" id="PTHR42686">
    <property type="entry name" value="GH17980P-RELATED"/>
    <property type="match status" value="1"/>
</dbReference>
<evidence type="ECO:0000313" key="3">
    <source>
        <dbReference type="EMBL" id="GAA2638818.1"/>
    </source>
</evidence>
<sequence>MRYSTLGATGLKVSRLGLGTTTFMGIFARRPPQASLRVLLRGLDAGITLVDTAPSYGRGLAEEWVGRALRGRREEVVLTTKVGCYAPGTFDFSPARIRSGLEDSLRRLGTGHVDVLFAHDVEYCDPDRLVEEVLPLLERLRDEGKTRAVGVSGLLLDPLAAAVRHGAEVVQSYCRYGLHDRSLAAPAAGWRARRVATILGSPLAMGLLTRAGPPGWHPAPAALRAAARRAAAVCAQHGTDLASLAMRYALACPQLDAVLTGAGDPGHLDRNLRAVEAAPESGVLDAVLGCFADVTERTWPSSDGDGGEGEGEGEGERDSDRPAPGR</sequence>
<accession>A0ABP6D901</accession>
<dbReference type="Proteomes" id="UP001501447">
    <property type="component" value="Unassembled WGS sequence"/>
</dbReference>
<feature type="compositionally biased region" description="Basic and acidic residues" evidence="1">
    <location>
        <begin position="314"/>
        <end position="326"/>
    </location>
</feature>
<comment type="caution">
    <text evidence="3">The sequence shown here is derived from an EMBL/GenBank/DDBJ whole genome shotgun (WGS) entry which is preliminary data.</text>
</comment>
<feature type="region of interest" description="Disordered" evidence="1">
    <location>
        <begin position="296"/>
        <end position="326"/>
    </location>
</feature>
<dbReference type="Pfam" id="PF00248">
    <property type="entry name" value="Aldo_ket_red"/>
    <property type="match status" value="1"/>
</dbReference>
<dbReference type="SUPFAM" id="SSF51430">
    <property type="entry name" value="NAD(P)-linked oxidoreductase"/>
    <property type="match status" value="1"/>
</dbReference>
<organism evidence="3 4">
    <name type="scientific">Streptomyces axinellae</name>
    <dbReference type="NCBI Taxonomy" id="552788"/>
    <lineage>
        <taxon>Bacteria</taxon>
        <taxon>Bacillati</taxon>
        <taxon>Actinomycetota</taxon>
        <taxon>Actinomycetes</taxon>
        <taxon>Kitasatosporales</taxon>
        <taxon>Streptomycetaceae</taxon>
        <taxon>Streptomyces</taxon>
    </lineage>
</organism>
<proteinExistence type="predicted"/>
<dbReference type="PANTHER" id="PTHR42686:SF1">
    <property type="entry name" value="GH17980P-RELATED"/>
    <property type="match status" value="1"/>
</dbReference>
<dbReference type="Gene3D" id="3.20.20.100">
    <property type="entry name" value="NADP-dependent oxidoreductase domain"/>
    <property type="match status" value="1"/>
</dbReference>
<evidence type="ECO:0000256" key="1">
    <source>
        <dbReference type="SAM" id="MobiDB-lite"/>
    </source>
</evidence>
<dbReference type="InterPro" id="IPR020471">
    <property type="entry name" value="AKR"/>
</dbReference>
<evidence type="ECO:0000313" key="4">
    <source>
        <dbReference type="Proteomes" id="UP001501447"/>
    </source>
</evidence>
<dbReference type="InterPro" id="IPR023210">
    <property type="entry name" value="NADP_OxRdtase_dom"/>
</dbReference>
<protein>
    <submittedName>
        <fullName evidence="3">Aldo/keto reductase</fullName>
    </submittedName>
</protein>
<dbReference type="RefSeq" id="WP_344570624.1">
    <property type="nucleotide sequence ID" value="NZ_BAAARJ010000033.1"/>
</dbReference>
<evidence type="ECO:0000259" key="2">
    <source>
        <dbReference type="Pfam" id="PF00248"/>
    </source>
</evidence>
<feature type="domain" description="NADP-dependent oxidoreductase" evidence="2">
    <location>
        <begin position="15"/>
        <end position="277"/>
    </location>
</feature>
<reference evidence="4" key="1">
    <citation type="journal article" date="2019" name="Int. J. Syst. Evol. Microbiol.">
        <title>The Global Catalogue of Microorganisms (GCM) 10K type strain sequencing project: providing services to taxonomists for standard genome sequencing and annotation.</title>
        <authorList>
            <consortium name="The Broad Institute Genomics Platform"/>
            <consortium name="The Broad Institute Genome Sequencing Center for Infectious Disease"/>
            <person name="Wu L."/>
            <person name="Ma J."/>
        </authorList>
    </citation>
    <scope>NUCLEOTIDE SEQUENCE [LARGE SCALE GENOMIC DNA]</scope>
    <source>
        <strain evidence="4">JCM 16373</strain>
    </source>
</reference>